<organism evidence="1 2">
    <name type="scientific">Lipomyces orientalis</name>
    <dbReference type="NCBI Taxonomy" id="1233043"/>
    <lineage>
        <taxon>Eukaryota</taxon>
        <taxon>Fungi</taxon>
        <taxon>Dikarya</taxon>
        <taxon>Ascomycota</taxon>
        <taxon>Saccharomycotina</taxon>
        <taxon>Lipomycetes</taxon>
        <taxon>Lipomycetales</taxon>
        <taxon>Lipomycetaceae</taxon>
        <taxon>Lipomyces</taxon>
    </lineage>
</organism>
<dbReference type="EMBL" id="MU970172">
    <property type="protein sequence ID" value="KAK9319637.1"/>
    <property type="molecule type" value="Genomic_DNA"/>
</dbReference>
<evidence type="ECO:0000313" key="1">
    <source>
        <dbReference type="EMBL" id="KAK9319637.1"/>
    </source>
</evidence>
<proteinExistence type="predicted"/>
<name>A0ACC3TEP9_9ASCO</name>
<dbReference type="Proteomes" id="UP001489719">
    <property type="component" value="Unassembled WGS sequence"/>
</dbReference>
<keyword evidence="2" id="KW-1185">Reference proteome</keyword>
<comment type="caution">
    <text evidence="1">The sequence shown here is derived from an EMBL/GenBank/DDBJ whole genome shotgun (WGS) entry which is preliminary data.</text>
</comment>
<reference evidence="2" key="1">
    <citation type="journal article" date="2024" name="Front. Bioeng. Biotechnol.">
        <title>Genome-scale model development and genomic sequencing of the oleaginous clade Lipomyces.</title>
        <authorList>
            <person name="Czajka J.J."/>
            <person name="Han Y."/>
            <person name="Kim J."/>
            <person name="Mondo S.J."/>
            <person name="Hofstad B.A."/>
            <person name="Robles A."/>
            <person name="Haridas S."/>
            <person name="Riley R."/>
            <person name="LaButti K."/>
            <person name="Pangilinan J."/>
            <person name="Andreopoulos W."/>
            <person name="Lipzen A."/>
            <person name="Yan J."/>
            <person name="Wang M."/>
            <person name="Ng V."/>
            <person name="Grigoriev I.V."/>
            <person name="Spatafora J.W."/>
            <person name="Magnuson J.K."/>
            <person name="Baker S.E."/>
            <person name="Pomraning K.R."/>
        </authorList>
    </citation>
    <scope>NUCLEOTIDE SEQUENCE [LARGE SCALE GENOMIC DNA]</scope>
    <source>
        <strain evidence="2">CBS 10300</strain>
    </source>
</reference>
<protein>
    <submittedName>
        <fullName evidence="1">Uncharacterized protein</fullName>
    </submittedName>
</protein>
<evidence type="ECO:0000313" key="2">
    <source>
        <dbReference type="Proteomes" id="UP001489719"/>
    </source>
</evidence>
<accession>A0ACC3TEP9</accession>
<gene>
    <name evidence="1" type="ORF">V1517DRAFT_33800</name>
</gene>
<sequence length="417" mass="47820">MARPSKKSIQRSIIARKNVLKRFDTVSQAAQGIETSGGHDFEELEVVEVCLAQSEIENALKRLSFCPEADKSLKYTTRPGGSERSIRRFKAKFRNAESMKSLTAFNFTTTETANVNLYEEDRIQNERESEPRGTEEEENLDHNPHGDTESPVDIRALLRKIEIRLQNKKQMPGDDVLQLTVLKRYFNDRLIGKGKMKASIDAAYYSFDRGVYMARVIRGWASLYEYTESLPPLSKRGKHTKYTSALDDEDVREQCLSYFRSLPPNARSATKLKTYYEQVVYPEVSDSMNKATISLTTITRYLQLWGFSLKGHTKDIYYDGHERADVVEYRKSWAATMMNYRTKMREYGGEDCSEVIMPDLQDGDKEIVLVTHDECYFNSNDDVTITWTEKGESIIKKKGQGLGLMVSDFYCACHGSL</sequence>